<evidence type="ECO:0000256" key="2">
    <source>
        <dbReference type="SAM" id="Coils"/>
    </source>
</evidence>
<evidence type="ECO:0000256" key="3">
    <source>
        <dbReference type="SAM" id="Phobius"/>
    </source>
</evidence>
<protein>
    <submittedName>
        <fullName evidence="4">Uncharacterized protein</fullName>
    </submittedName>
</protein>
<keyword evidence="3" id="KW-0472">Membrane</keyword>
<dbReference type="PANTHER" id="PTHR14096">
    <property type="entry name" value="APOLIPOPROTEIN L"/>
    <property type="match status" value="1"/>
</dbReference>
<evidence type="ECO:0000313" key="5">
    <source>
        <dbReference type="Proteomes" id="UP001479290"/>
    </source>
</evidence>
<keyword evidence="3" id="KW-1133">Transmembrane helix</keyword>
<dbReference type="GO" id="GO:0016020">
    <property type="term" value="C:membrane"/>
    <property type="evidence" value="ECO:0007669"/>
    <property type="project" value="TreeGrafter"/>
</dbReference>
<evidence type="ECO:0000256" key="1">
    <source>
        <dbReference type="ARBA" id="ARBA00010090"/>
    </source>
</evidence>
<keyword evidence="5" id="KW-1185">Reference proteome</keyword>
<accession>A0AAW1ZUM5</accession>
<feature type="transmembrane region" description="Helical" evidence="3">
    <location>
        <begin position="502"/>
        <end position="522"/>
    </location>
</feature>
<comment type="caution">
    <text evidence="4">The sequence shown here is derived from an EMBL/GenBank/DDBJ whole genome shotgun (WGS) entry which is preliminary data.</text>
</comment>
<feature type="coiled-coil region" evidence="2">
    <location>
        <begin position="268"/>
        <end position="298"/>
    </location>
</feature>
<sequence length="585" mass="65080">MEEADLLCDSLFRWMKKRKECADKLLELAQELENVRQGSNIAQVVGNATSVAAIISGAALATFFTGGLALPLLVAAARGVGTAVSVTSPLAEAGISRSTFKKAIELIKEDEEVGRRIQKQLQDLKDRCGGTQLGDHADELEYEVTSQLMCALARRDNTHVPLDFLRAFNRATFYRHMTPGGVAPANASRFIGQPLNLVSFTAVIMSIQMLSAKEMGKNIGQIGIKAAAKAGSRALGMIGLGICLYDLFDKSAELVKGKRFTEASKILRDSAREILEGQKKLKEQLEAMQKINQKLLTMKNLIKNLRGYSLSLNEVGQKIIDYIMETCTDNKVVSWLQELAHQIEFVNLLTFVKTILSEEEEEEVFKKTLNHIVFVAHGRIIDQFMPAGVLVPTPNITDTILYSPWNCLIHSSAAFGIAQGLIKVTNRQFYDRKGVYCEPNPLPGHWNSMRGSLHNIPVILLSPVTPEEGAWTLFLDLCENRGMEIENRIIIPYFSPKNLVNAFGEIPLFVFIFVTSFILMIFGKTATVHLAACLGRAGSPPRPDEWRTQYAFTSDGTVMTMNMDDRNMNSLLFRALRSLFDRNHD</sequence>
<dbReference type="AlphaFoldDB" id="A0AAW1ZUM5"/>
<keyword evidence="3" id="KW-0812">Transmembrane</keyword>
<proteinExistence type="inferred from homology"/>
<dbReference type="EMBL" id="JAWDJR010000014">
    <property type="protein sequence ID" value="KAK9963832.1"/>
    <property type="molecule type" value="Genomic_DNA"/>
</dbReference>
<keyword evidence="2" id="KW-0175">Coiled coil</keyword>
<dbReference type="PANTHER" id="PTHR14096:SF28">
    <property type="entry name" value="APOLIPOPROTEIN L, 1-RELATED"/>
    <property type="match status" value="1"/>
</dbReference>
<comment type="similarity">
    <text evidence="1">Belongs to the apolipoprotein L family.</text>
</comment>
<dbReference type="GO" id="GO:0042157">
    <property type="term" value="P:lipoprotein metabolic process"/>
    <property type="evidence" value="ECO:0007669"/>
    <property type="project" value="InterPro"/>
</dbReference>
<name>A0AAW1ZUM5_CULAL</name>
<dbReference type="InterPro" id="IPR008405">
    <property type="entry name" value="ApoL"/>
</dbReference>
<dbReference type="GO" id="GO:0005576">
    <property type="term" value="C:extracellular region"/>
    <property type="evidence" value="ECO:0007669"/>
    <property type="project" value="InterPro"/>
</dbReference>
<dbReference type="Proteomes" id="UP001479290">
    <property type="component" value="Unassembled WGS sequence"/>
</dbReference>
<reference evidence="4 5" key="1">
    <citation type="submission" date="2024-05" db="EMBL/GenBank/DDBJ databases">
        <title>A high-quality chromosomal-level genome assembly of Topmouth culter (Culter alburnus).</title>
        <authorList>
            <person name="Zhao H."/>
        </authorList>
    </citation>
    <scope>NUCLEOTIDE SEQUENCE [LARGE SCALE GENOMIC DNA]</scope>
    <source>
        <strain evidence="4">CATC2023</strain>
        <tissue evidence="4">Muscle</tissue>
    </source>
</reference>
<organism evidence="4 5">
    <name type="scientific">Culter alburnus</name>
    <name type="common">Topmouth culter</name>
    <dbReference type="NCBI Taxonomy" id="194366"/>
    <lineage>
        <taxon>Eukaryota</taxon>
        <taxon>Metazoa</taxon>
        <taxon>Chordata</taxon>
        <taxon>Craniata</taxon>
        <taxon>Vertebrata</taxon>
        <taxon>Euteleostomi</taxon>
        <taxon>Actinopterygii</taxon>
        <taxon>Neopterygii</taxon>
        <taxon>Teleostei</taxon>
        <taxon>Ostariophysi</taxon>
        <taxon>Cypriniformes</taxon>
        <taxon>Xenocyprididae</taxon>
        <taxon>Xenocypridinae</taxon>
        <taxon>Culter</taxon>
    </lineage>
</organism>
<evidence type="ECO:0000313" key="4">
    <source>
        <dbReference type="EMBL" id="KAK9963832.1"/>
    </source>
</evidence>
<gene>
    <name evidence="4" type="ORF">ABG768_006994</name>
</gene>
<dbReference type="GO" id="GO:0006869">
    <property type="term" value="P:lipid transport"/>
    <property type="evidence" value="ECO:0007669"/>
    <property type="project" value="InterPro"/>
</dbReference>
<dbReference type="GO" id="GO:0008289">
    <property type="term" value="F:lipid binding"/>
    <property type="evidence" value="ECO:0007669"/>
    <property type="project" value="InterPro"/>
</dbReference>